<dbReference type="Proteomes" id="UP000693981">
    <property type="component" value="Unassembled WGS sequence"/>
</dbReference>
<keyword evidence="3" id="KW-1185">Reference proteome</keyword>
<dbReference type="EMBL" id="JAGDFL010001169">
    <property type="protein sequence ID" value="KAG7377395.1"/>
    <property type="molecule type" value="Genomic_DNA"/>
</dbReference>
<evidence type="ECO:0000313" key="2">
    <source>
        <dbReference type="EMBL" id="KAG7377395.1"/>
    </source>
</evidence>
<dbReference type="AlphaFoldDB" id="A0A8T1V8U9"/>
<evidence type="ECO:0000313" key="3">
    <source>
        <dbReference type="Proteomes" id="UP000693981"/>
    </source>
</evidence>
<accession>A0A8T1V8U9</accession>
<evidence type="ECO:0000256" key="1">
    <source>
        <dbReference type="SAM" id="MobiDB-lite"/>
    </source>
</evidence>
<gene>
    <name evidence="2" type="ORF">PHYBOEH_000888</name>
</gene>
<organism evidence="2 3">
    <name type="scientific">Phytophthora boehmeriae</name>
    <dbReference type="NCBI Taxonomy" id="109152"/>
    <lineage>
        <taxon>Eukaryota</taxon>
        <taxon>Sar</taxon>
        <taxon>Stramenopiles</taxon>
        <taxon>Oomycota</taxon>
        <taxon>Peronosporomycetes</taxon>
        <taxon>Peronosporales</taxon>
        <taxon>Peronosporaceae</taxon>
        <taxon>Phytophthora</taxon>
    </lineage>
</organism>
<sequence>MRRPKLVTLSDADNRKRGSRALSESLRGAKLQLRCGSTRCDGELPETATKSYCEAESFRMFLPICDPRPTSNYRLSRKKRENILITMLRRHEHERRNATASRRHSLGS</sequence>
<protein>
    <submittedName>
        <fullName evidence="2">Uncharacterized protein</fullName>
    </submittedName>
</protein>
<proteinExistence type="predicted"/>
<name>A0A8T1V8U9_9STRA</name>
<comment type="caution">
    <text evidence="2">The sequence shown here is derived from an EMBL/GenBank/DDBJ whole genome shotgun (WGS) entry which is preliminary data.</text>
</comment>
<feature type="region of interest" description="Disordered" evidence="1">
    <location>
        <begin position="1"/>
        <end position="24"/>
    </location>
</feature>
<reference evidence="2" key="1">
    <citation type="submission" date="2021-02" db="EMBL/GenBank/DDBJ databases">
        <authorList>
            <person name="Palmer J.M."/>
        </authorList>
    </citation>
    <scope>NUCLEOTIDE SEQUENCE</scope>
    <source>
        <strain evidence="2">SCRP23</strain>
    </source>
</reference>